<comment type="caution">
    <text evidence="12">The sequence shown here is derived from an EMBL/GenBank/DDBJ whole genome shotgun (WGS) entry which is preliminary data.</text>
</comment>
<feature type="domain" description="General secretion pathway GspH" evidence="11">
    <location>
        <begin position="34"/>
        <end position="153"/>
    </location>
</feature>
<evidence type="ECO:0000256" key="9">
    <source>
        <dbReference type="ARBA" id="ARBA00025772"/>
    </source>
</evidence>
<keyword evidence="13" id="KW-1185">Reference proteome</keyword>
<evidence type="ECO:0000313" key="13">
    <source>
        <dbReference type="Proteomes" id="UP000285190"/>
    </source>
</evidence>
<dbReference type="OrthoDB" id="8929668at2"/>
<accession>A0A418X6E0</accession>
<sequence length="166" mass="18085">MIEMLTVLSICAILLAVGVPSFRNLLQSQQLTTTANDFFAAINLARSEAIQRGTRVDLVPAGNGSDWDSGWVVFIDQNKNQRPDSSEQIIFSHGPVPQSLTVASDFTDNDDDAKYISYTGSGRTRTNANSLQSGSVSFTLGKHVRKIYVNMLGRPRVCNPDSGTKC</sequence>
<dbReference type="SUPFAM" id="SSF54523">
    <property type="entry name" value="Pili subunits"/>
    <property type="match status" value="1"/>
</dbReference>
<comment type="subcellular location">
    <subcellularLocation>
        <location evidence="1">Cell inner membrane</location>
        <topology evidence="1">Single-pass membrane protein</topology>
    </subcellularLocation>
</comment>
<proteinExistence type="inferred from homology"/>
<evidence type="ECO:0000256" key="2">
    <source>
        <dbReference type="ARBA" id="ARBA00021549"/>
    </source>
</evidence>
<evidence type="ECO:0000256" key="7">
    <source>
        <dbReference type="ARBA" id="ARBA00022989"/>
    </source>
</evidence>
<dbReference type="InterPro" id="IPR045584">
    <property type="entry name" value="Pilin-like"/>
</dbReference>
<reference evidence="12 13" key="1">
    <citation type="submission" date="2018-09" db="EMBL/GenBank/DDBJ databases">
        <authorList>
            <person name="Zhu H."/>
        </authorList>
    </citation>
    <scope>NUCLEOTIDE SEQUENCE [LARGE SCALE GENOMIC DNA]</scope>
    <source>
        <strain evidence="12 13">K2R10-39</strain>
    </source>
</reference>
<evidence type="ECO:0000256" key="4">
    <source>
        <dbReference type="ARBA" id="ARBA00022481"/>
    </source>
</evidence>
<organism evidence="12 13">
    <name type="scientific">Noviherbaspirillum cavernae</name>
    <dbReference type="NCBI Taxonomy" id="2320862"/>
    <lineage>
        <taxon>Bacteria</taxon>
        <taxon>Pseudomonadati</taxon>
        <taxon>Pseudomonadota</taxon>
        <taxon>Betaproteobacteria</taxon>
        <taxon>Burkholderiales</taxon>
        <taxon>Oxalobacteraceae</taxon>
        <taxon>Noviherbaspirillum</taxon>
    </lineage>
</organism>
<keyword evidence="6" id="KW-0812">Transmembrane</keyword>
<evidence type="ECO:0000256" key="8">
    <source>
        <dbReference type="ARBA" id="ARBA00023136"/>
    </source>
</evidence>
<protein>
    <recommendedName>
        <fullName evidence="2">Type II secretion system protein H</fullName>
    </recommendedName>
    <alternativeName>
        <fullName evidence="10">General secretion pathway protein H</fullName>
    </alternativeName>
</protein>
<keyword evidence="3" id="KW-1003">Cell membrane</keyword>
<dbReference type="InterPro" id="IPR022346">
    <property type="entry name" value="T2SS_GspH"/>
</dbReference>
<evidence type="ECO:0000256" key="3">
    <source>
        <dbReference type="ARBA" id="ARBA00022475"/>
    </source>
</evidence>
<dbReference type="EMBL" id="QYUN01000002">
    <property type="protein sequence ID" value="RJG08010.1"/>
    <property type="molecule type" value="Genomic_DNA"/>
</dbReference>
<keyword evidence="5" id="KW-0997">Cell inner membrane</keyword>
<dbReference type="GO" id="GO:0015628">
    <property type="term" value="P:protein secretion by the type II secretion system"/>
    <property type="evidence" value="ECO:0007669"/>
    <property type="project" value="InterPro"/>
</dbReference>
<dbReference type="GO" id="GO:0005886">
    <property type="term" value="C:plasma membrane"/>
    <property type="evidence" value="ECO:0007669"/>
    <property type="project" value="UniProtKB-SubCell"/>
</dbReference>
<evidence type="ECO:0000313" key="12">
    <source>
        <dbReference type="EMBL" id="RJG08010.1"/>
    </source>
</evidence>
<dbReference type="Pfam" id="PF12019">
    <property type="entry name" value="GspH"/>
    <property type="match status" value="1"/>
</dbReference>
<dbReference type="GO" id="GO:0015627">
    <property type="term" value="C:type II protein secretion system complex"/>
    <property type="evidence" value="ECO:0007669"/>
    <property type="project" value="InterPro"/>
</dbReference>
<keyword evidence="7" id="KW-1133">Transmembrane helix</keyword>
<evidence type="ECO:0000256" key="1">
    <source>
        <dbReference type="ARBA" id="ARBA00004377"/>
    </source>
</evidence>
<gene>
    <name evidence="12" type="ORF">D3870_11760</name>
</gene>
<keyword evidence="4" id="KW-0488">Methylation</keyword>
<dbReference type="Gene3D" id="3.55.40.10">
    <property type="entry name" value="minor pseudopilin epsh domain"/>
    <property type="match status" value="1"/>
</dbReference>
<dbReference type="AlphaFoldDB" id="A0A418X6E0"/>
<name>A0A418X6E0_9BURK</name>
<evidence type="ECO:0000259" key="11">
    <source>
        <dbReference type="Pfam" id="PF12019"/>
    </source>
</evidence>
<dbReference type="Proteomes" id="UP000285190">
    <property type="component" value="Unassembled WGS sequence"/>
</dbReference>
<evidence type="ECO:0000256" key="6">
    <source>
        <dbReference type="ARBA" id="ARBA00022692"/>
    </source>
</evidence>
<keyword evidence="8" id="KW-0472">Membrane</keyword>
<comment type="similarity">
    <text evidence="9">Belongs to the GSP H family.</text>
</comment>
<evidence type="ECO:0000256" key="10">
    <source>
        <dbReference type="ARBA" id="ARBA00030775"/>
    </source>
</evidence>
<evidence type="ECO:0000256" key="5">
    <source>
        <dbReference type="ARBA" id="ARBA00022519"/>
    </source>
</evidence>